<dbReference type="AlphaFoldDB" id="A0A098BN40"/>
<evidence type="ECO:0000313" key="1">
    <source>
        <dbReference type="EMBL" id="CDZ90134.1"/>
    </source>
</evidence>
<dbReference type="EMBL" id="CCSD01000075">
    <property type="protein sequence ID" value="CDZ90134.1"/>
    <property type="molecule type" value="Genomic_DNA"/>
</dbReference>
<protein>
    <submittedName>
        <fullName evidence="1">Uncharacterized protein</fullName>
    </submittedName>
</protein>
<sequence>MASHHAHSPSDVGCGDRSGRHVGGAVRQCELAVAEVFGPAENPAALVLGGRVVVELFIRGHREPHGALVGVLGGDITGVFAAQCRPVAGGVSSIGQ</sequence>
<organism evidence="1 2">
    <name type="scientific">Rhodococcus ruber</name>
    <dbReference type="NCBI Taxonomy" id="1830"/>
    <lineage>
        <taxon>Bacteria</taxon>
        <taxon>Bacillati</taxon>
        <taxon>Actinomycetota</taxon>
        <taxon>Actinomycetes</taxon>
        <taxon>Mycobacteriales</taxon>
        <taxon>Nocardiaceae</taxon>
        <taxon>Rhodococcus</taxon>
    </lineage>
</organism>
<evidence type="ECO:0000313" key="2">
    <source>
        <dbReference type="Proteomes" id="UP000042997"/>
    </source>
</evidence>
<name>A0A098BN40_9NOCA</name>
<reference evidence="1 2" key="1">
    <citation type="journal article" date="2014" name="Genome Announc.">
        <title>Draft Genome Sequence of Propane- and Butane-Oxidizing Actinobacterium Rhodococcus ruber IEGM 231.</title>
        <authorList>
            <person name="Ivshina I.B."/>
            <person name="Kuyukina M.S."/>
            <person name="Krivoruchko A.V."/>
            <person name="Barbe V."/>
            <person name="Fischer C."/>
        </authorList>
    </citation>
    <scope>NUCLEOTIDE SEQUENCE [LARGE SCALE GENOMIC DNA]</scope>
</reference>
<proteinExistence type="predicted"/>
<accession>A0A098BN40</accession>
<dbReference type="Proteomes" id="UP000042997">
    <property type="component" value="Unassembled WGS sequence"/>
</dbReference>
<gene>
    <name evidence="1" type="ORF">RHRU231_620025</name>
</gene>